<organism evidence="6 7">
    <name type="scientific">Cryptococcus neoformans Tu259-1</name>
    <dbReference type="NCBI Taxonomy" id="1230072"/>
    <lineage>
        <taxon>Eukaryota</taxon>
        <taxon>Fungi</taxon>
        <taxon>Dikarya</taxon>
        <taxon>Basidiomycota</taxon>
        <taxon>Agaricomycotina</taxon>
        <taxon>Tremellomycetes</taxon>
        <taxon>Tremellales</taxon>
        <taxon>Cryptococcaceae</taxon>
        <taxon>Cryptococcus</taxon>
        <taxon>Cryptococcus neoformans species complex</taxon>
    </lineage>
</organism>
<feature type="compositionally biased region" description="Basic and acidic residues" evidence="4">
    <location>
        <begin position="219"/>
        <end position="232"/>
    </location>
</feature>
<dbReference type="SMART" id="SM00066">
    <property type="entry name" value="GAL4"/>
    <property type="match status" value="1"/>
</dbReference>
<accession>A0A854QH58</accession>
<dbReference type="SMART" id="SM00906">
    <property type="entry name" value="Fungal_trans"/>
    <property type="match status" value="1"/>
</dbReference>
<dbReference type="CDD" id="cd12148">
    <property type="entry name" value="fungal_TF_MHR"/>
    <property type="match status" value="1"/>
</dbReference>
<comment type="caution">
    <text evidence="6">The sequence shown here is derived from an EMBL/GenBank/DDBJ whole genome shotgun (WGS) entry which is preliminary data.</text>
</comment>
<feature type="compositionally biased region" description="Low complexity" evidence="4">
    <location>
        <begin position="797"/>
        <end position="830"/>
    </location>
</feature>
<sequence>MSGRKAYSCTPCRTKKIKCDRRKVCGRCIRKSIECIWPENGVPLEDEIESPAGPVLSSPRNTPHHPHTFPPSIPPDPSYQSAAARPSVLPSIPSSSLAPVLSSHAPSHIHARPPLTSQVNLHTHPHHSQGHGHIPPSTSISIVTSATRTRTQSLPPPAAVSAAPMVDVPHTVVHAEQLDHSILNDPDPPGSSSDPSSPRTSDRAGGIGATDNATPVESHPGRLDDSDRDSRTRANGGHVNRASGSKSLAGKEDAETSRDYTFTQPMARERGEREGRVEASEREYGGAMRPLQDEGREAQRARRVDQDTPATAPGTAIITKAVDEGSTNREAVAAAAEGSTGAGGATSKSRRHRSYPFHLRGINGDGMVTDELMMALPPHSHADALLRVYLERVEWIHHPLHLPTFLAQYNKFWSMSPSHRCSTVHSRWLALLYIILCLGDHFGDENMSTDDTLEGQLLVACEDCLAHADFLDEPSTETIQTIICLNLYLNNKNRVNAARSLLGTAIKMAIAMGMSRIPDESVLYDPAGVIEREVGRRLWWSLVTQDAYTASNSGFTYLINLSHASTGLFANLDDDEIRPTGFHSPSKPLSETTTATYHILKIDFALVVRHFIDAINVNFPNASYEAIMELDLQFRQVYDSLPAPFRPDLPQPFELSYAGSKRYLVEQRIFMGITLHNRIMRLHRAYMVRGYEDPKYEYSTRVCLESAYALLDLVRQSPQTLCRWWVVLVQVWTGGLIISADLVRGARDERERRRQRDGVALAVSLLEPISRTSPVARRGLKVLRALLSRDSEVSQAQAQIQSHTQSQSQSQFQAQAQNQNQNQTQKNQGQIPRKRKHSHGEDGSEKKGGDGNAANKGEVDGGGVKDKGRSVHENEDTDRSEPSQLDLANTSLTDLEHLLRQAFPFANPSSSSLPSVSSFISPTATSANSPPTSGSASAPGLGSGPGPAPGASAGSGTGIGTGGVGMGSVSDGGMVSIPGTGMGPTTAATSDAAAEFWHSLFSMNSW</sequence>
<dbReference type="InterPro" id="IPR007219">
    <property type="entry name" value="XnlR_reg_dom"/>
</dbReference>
<evidence type="ECO:0000256" key="3">
    <source>
        <dbReference type="ARBA" id="ARBA00023242"/>
    </source>
</evidence>
<dbReference type="PANTHER" id="PTHR31001">
    <property type="entry name" value="UNCHARACTERIZED TRANSCRIPTIONAL REGULATORY PROTEIN"/>
    <property type="match status" value="1"/>
</dbReference>
<dbReference type="PROSITE" id="PS00463">
    <property type="entry name" value="ZN2_CY6_FUNGAL_1"/>
    <property type="match status" value="1"/>
</dbReference>
<feature type="compositionally biased region" description="Basic and acidic residues" evidence="4">
    <location>
        <begin position="291"/>
        <end position="306"/>
    </location>
</feature>
<dbReference type="InterPro" id="IPR036864">
    <property type="entry name" value="Zn2-C6_fun-type_DNA-bd_sf"/>
</dbReference>
<proteinExistence type="predicted"/>
<dbReference type="GO" id="GO:0006351">
    <property type="term" value="P:DNA-templated transcription"/>
    <property type="evidence" value="ECO:0007669"/>
    <property type="project" value="InterPro"/>
</dbReference>
<dbReference type="OrthoDB" id="2575385at2759"/>
<dbReference type="Pfam" id="PF04082">
    <property type="entry name" value="Fungal_trans"/>
    <property type="match status" value="1"/>
</dbReference>
<dbReference type="GO" id="GO:0000981">
    <property type="term" value="F:DNA-binding transcription factor activity, RNA polymerase II-specific"/>
    <property type="evidence" value="ECO:0007669"/>
    <property type="project" value="InterPro"/>
</dbReference>
<dbReference type="GO" id="GO:0005634">
    <property type="term" value="C:nucleus"/>
    <property type="evidence" value="ECO:0007669"/>
    <property type="project" value="UniProtKB-SubCell"/>
</dbReference>
<dbReference type="GO" id="GO:0008270">
    <property type="term" value="F:zinc ion binding"/>
    <property type="evidence" value="ECO:0007669"/>
    <property type="project" value="InterPro"/>
</dbReference>
<dbReference type="Gene3D" id="4.10.240.10">
    <property type="entry name" value="Zn(2)-C6 fungal-type DNA-binding domain"/>
    <property type="match status" value="1"/>
</dbReference>
<evidence type="ECO:0000259" key="5">
    <source>
        <dbReference type="PROSITE" id="PS50048"/>
    </source>
</evidence>
<feature type="domain" description="Zn(2)-C6 fungal-type" evidence="5">
    <location>
        <begin position="8"/>
        <end position="37"/>
    </location>
</feature>
<evidence type="ECO:0000256" key="2">
    <source>
        <dbReference type="ARBA" id="ARBA00022723"/>
    </source>
</evidence>
<dbReference type="PANTHER" id="PTHR31001:SF90">
    <property type="entry name" value="CENTROMERE DNA-BINDING PROTEIN COMPLEX CBF3 SUBUNIT B"/>
    <property type="match status" value="1"/>
</dbReference>
<feature type="region of interest" description="Disordered" evidence="4">
    <location>
        <begin position="118"/>
        <end position="139"/>
    </location>
</feature>
<dbReference type="GO" id="GO:0003677">
    <property type="term" value="F:DNA binding"/>
    <property type="evidence" value="ECO:0007669"/>
    <property type="project" value="InterPro"/>
</dbReference>
<evidence type="ECO:0000313" key="6">
    <source>
        <dbReference type="EMBL" id="OXG24949.1"/>
    </source>
</evidence>
<feature type="region of interest" description="Disordered" evidence="4">
    <location>
        <begin position="908"/>
        <end position="989"/>
    </location>
</feature>
<dbReference type="PROSITE" id="PS50048">
    <property type="entry name" value="ZN2_CY6_FUNGAL_2"/>
    <property type="match status" value="1"/>
</dbReference>
<feature type="region of interest" description="Disordered" evidence="4">
    <location>
        <begin position="332"/>
        <end position="351"/>
    </location>
</feature>
<dbReference type="InterPro" id="IPR050613">
    <property type="entry name" value="Sec_Metabolite_Reg"/>
</dbReference>
<feature type="compositionally biased region" description="Basic and acidic residues" evidence="4">
    <location>
        <begin position="839"/>
        <end position="849"/>
    </location>
</feature>
<dbReference type="SUPFAM" id="SSF57701">
    <property type="entry name" value="Zn2/Cys6 DNA-binding domain"/>
    <property type="match status" value="1"/>
</dbReference>
<feature type="compositionally biased region" description="Gly residues" evidence="4">
    <location>
        <begin position="953"/>
        <end position="966"/>
    </location>
</feature>
<evidence type="ECO:0000313" key="7">
    <source>
        <dbReference type="Proteomes" id="UP000199727"/>
    </source>
</evidence>
<dbReference type="CDD" id="cd00067">
    <property type="entry name" value="GAL4"/>
    <property type="match status" value="1"/>
</dbReference>
<reference evidence="6 7" key="1">
    <citation type="submission" date="2017-06" db="EMBL/GenBank/DDBJ databases">
        <title>Global population genomics of the pathogenic fungus Cryptococcus neoformans var. grubii.</title>
        <authorList>
            <person name="Cuomo C."/>
            <person name="Litvintseva A."/>
            <person name="Chen Y."/>
            <person name="Young S."/>
            <person name="Zeng Q."/>
            <person name="Chapman S."/>
            <person name="Gujja S."/>
            <person name="Saif S."/>
            <person name="Birren B."/>
        </authorList>
    </citation>
    <scope>NUCLEOTIDE SEQUENCE [LARGE SCALE GENOMIC DNA]</scope>
    <source>
        <strain evidence="6 7">Tu259-1</strain>
    </source>
</reference>
<dbReference type="InterPro" id="IPR001138">
    <property type="entry name" value="Zn2Cys6_DnaBD"/>
</dbReference>
<dbReference type="Pfam" id="PF00172">
    <property type="entry name" value="Zn_clus"/>
    <property type="match status" value="1"/>
</dbReference>
<gene>
    <name evidence="6" type="ORF">C361_01949</name>
</gene>
<evidence type="ECO:0000256" key="1">
    <source>
        <dbReference type="ARBA" id="ARBA00004123"/>
    </source>
</evidence>
<feature type="compositionally biased region" description="Basic and acidic residues" evidence="4">
    <location>
        <begin position="857"/>
        <end position="881"/>
    </location>
</feature>
<keyword evidence="3" id="KW-0539">Nucleus</keyword>
<dbReference type="Proteomes" id="UP000199727">
    <property type="component" value="Unassembled WGS sequence"/>
</dbReference>
<feature type="compositionally biased region" description="Low complexity" evidence="4">
    <location>
        <begin position="908"/>
        <end position="940"/>
    </location>
</feature>
<name>A0A854QH58_CRYNE</name>
<feature type="region of interest" description="Disordered" evidence="4">
    <location>
        <begin position="47"/>
        <end position="84"/>
    </location>
</feature>
<dbReference type="EMBL" id="AMKT01000028">
    <property type="protein sequence ID" value="OXG24949.1"/>
    <property type="molecule type" value="Genomic_DNA"/>
</dbReference>
<feature type="region of interest" description="Disordered" evidence="4">
    <location>
        <begin position="797"/>
        <end position="886"/>
    </location>
</feature>
<feature type="compositionally biased region" description="Pro residues" evidence="4">
    <location>
        <begin position="68"/>
        <end position="77"/>
    </location>
</feature>
<dbReference type="AlphaFoldDB" id="A0A854QH58"/>
<feature type="compositionally biased region" description="Basic and acidic residues" evidence="4">
    <location>
        <begin position="249"/>
        <end position="258"/>
    </location>
</feature>
<feature type="region of interest" description="Disordered" evidence="4">
    <location>
        <begin position="181"/>
        <end position="311"/>
    </location>
</feature>
<protein>
    <recommendedName>
        <fullName evidence="5">Zn(2)-C6 fungal-type domain-containing protein</fullName>
    </recommendedName>
</protein>
<comment type="subcellular location">
    <subcellularLocation>
        <location evidence="1">Nucleus</location>
    </subcellularLocation>
</comment>
<keyword evidence="2" id="KW-0479">Metal-binding</keyword>
<evidence type="ECO:0000256" key="4">
    <source>
        <dbReference type="SAM" id="MobiDB-lite"/>
    </source>
</evidence>
<feature type="compositionally biased region" description="Basic and acidic residues" evidence="4">
    <location>
        <begin position="267"/>
        <end position="284"/>
    </location>
</feature>